<dbReference type="EMBL" id="LGTL01000021">
    <property type="protein sequence ID" value="KPA76196.1"/>
    <property type="molecule type" value="Genomic_DNA"/>
</dbReference>
<dbReference type="RefSeq" id="XP_015654635.1">
    <property type="nucleotide sequence ID" value="XM_015806764.1"/>
</dbReference>
<name>A0A0M9FUL5_LEPPY</name>
<dbReference type="VEuPathDB" id="TriTrypDB:LpyrH10_21_0860"/>
<dbReference type="Proteomes" id="UP000037923">
    <property type="component" value="Unassembled WGS sequence"/>
</dbReference>
<organism evidence="1 2">
    <name type="scientific">Leptomonas pyrrhocoris</name>
    <name type="common">Firebug parasite</name>
    <dbReference type="NCBI Taxonomy" id="157538"/>
    <lineage>
        <taxon>Eukaryota</taxon>
        <taxon>Discoba</taxon>
        <taxon>Euglenozoa</taxon>
        <taxon>Kinetoplastea</taxon>
        <taxon>Metakinetoplastina</taxon>
        <taxon>Trypanosomatida</taxon>
        <taxon>Trypanosomatidae</taxon>
        <taxon>Leishmaniinae</taxon>
        <taxon>Leptomonas</taxon>
    </lineage>
</organism>
<dbReference type="AlphaFoldDB" id="A0A0M9FUL5"/>
<proteinExistence type="predicted"/>
<evidence type="ECO:0000313" key="2">
    <source>
        <dbReference type="Proteomes" id="UP000037923"/>
    </source>
</evidence>
<sequence length="58" mass="6837">MYLSTPFSSLLTLRQSSTFASHFYCRVPPTRARTAPLWRRTLKRSLPLRMYISSVKKM</sequence>
<accession>A0A0M9FUL5</accession>
<evidence type="ECO:0000313" key="1">
    <source>
        <dbReference type="EMBL" id="KPA76196.1"/>
    </source>
</evidence>
<dbReference type="GeneID" id="26908235"/>
<reference evidence="1 2" key="1">
    <citation type="submission" date="2015-07" db="EMBL/GenBank/DDBJ databases">
        <title>High-quality genome of monoxenous trypanosomatid Leptomonas pyrrhocoris.</title>
        <authorList>
            <person name="Flegontov P."/>
            <person name="Butenko A."/>
            <person name="Firsov S."/>
            <person name="Vlcek C."/>
            <person name="Logacheva M.D."/>
            <person name="Field M."/>
            <person name="Filatov D."/>
            <person name="Flegontova O."/>
            <person name="Gerasimov E."/>
            <person name="Jackson A.P."/>
            <person name="Kelly S."/>
            <person name="Opperdoes F."/>
            <person name="O'Reilly A."/>
            <person name="Votypka J."/>
            <person name="Yurchenko V."/>
            <person name="Lukes J."/>
        </authorList>
    </citation>
    <scope>NUCLEOTIDE SEQUENCE [LARGE SCALE GENOMIC DNA]</scope>
    <source>
        <strain evidence="1">H10</strain>
    </source>
</reference>
<keyword evidence="2" id="KW-1185">Reference proteome</keyword>
<protein>
    <submittedName>
        <fullName evidence="1">Uncharacterized protein</fullName>
    </submittedName>
</protein>
<gene>
    <name evidence="1" type="ORF">ABB37_07950</name>
</gene>
<comment type="caution">
    <text evidence="1">The sequence shown here is derived from an EMBL/GenBank/DDBJ whole genome shotgun (WGS) entry which is preliminary data.</text>
</comment>